<evidence type="ECO:0000256" key="4">
    <source>
        <dbReference type="ARBA" id="ARBA00022691"/>
    </source>
</evidence>
<dbReference type="GO" id="GO:0032259">
    <property type="term" value="P:methylation"/>
    <property type="evidence" value="ECO:0007669"/>
    <property type="project" value="UniProtKB-KW"/>
</dbReference>
<dbReference type="InterPro" id="IPR003333">
    <property type="entry name" value="CMAS"/>
</dbReference>
<dbReference type="Proteomes" id="UP000281547">
    <property type="component" value="Unassembled WGS sequence"/>
</dbReference>
<comment type="caution">
    <text evidence="6">The sequence shown here is derived from an EMBL/GenBank/DDBJ whole genome shotgun (WGS) entry which is preliminary data.</text>
</comment>
<dbReference type="Pfam" id="PF02353">
    <property type="entry name" value="CMAS"/>
    <property type="match status" value="1"/>
</dbReference>
<keyword evidence="5" id="KW-0443">Lipid metabolism</keyword>
<dbReference type="GO" id="GO:0008825">
    <property type="term" value="F:cyclopropane-fatty-acyl-phospholipid synthase activity"/>
    <property type="evidence" value="ECO:0007669"/>
    <property type="project" value="UniProtKB-EC"/>
</dbReference>
<dbReference type="NCBIfam" id="NF008686">
    <property type="entry name" value="PRK11705.1"/>
    <property type="match status" value="1"/>
</dbReference>
<evidence type="ECO:0000256" key="5">
    <source>
        <dbReference type="ARBA" id="ARBA00023098"/>
    </source>
</evidence>
<evidence type="ECO:0000256" key="3">
    <source>
        <dbReference type="ARBA" id="ARBA00022679"/>
    </source>
</evidence>
<dbReference type="CDD" id="cd02440">
    <property type="entry name" value="AdoMet_MTases"/>
    <property type="match status" value="1"/>
</dbReference>
<keyword evidence="3 6" id="KW-0808">Transferase</keyword>
<gene>
    <name evidence="6" type="ORF">EMQ25_06475</name>
</gene>
<dbReference type="PIRSF" id="PIRSF003085">
    <property type="entry name" value="CMAS"/>
    <property type="match status" value="1"/>
</dbReference>
<name>A0A433XFK1_9HYPH</name>
<dbReference type="EMBL" id="RZNJ01000002">
    <property type="protein sequence ID" value="RUT32784.1"/>
    <property type="molecule type" value="Genomic_DNA"/>
</dbReference>
<evidence type="ECO:0000313" key="6">
    <source>
        <dbReference type="EMBL" id="RUT32784.1"/>
    </source>
</evidence>
<accession>A0A433XFK1</accession>
<reference evidence="6 7" key="1">
    <citation type="journal article" date="2016" name="Int. J. Syst. Evol. Microbiol.">
        <title>Arsenicitalea aurantiaca gen. nov., sp. nov., a new member of the family Hyphomicrobiaceae, isolated from high-arsenic sediment.</title>
        <authorList>
            <person name="Mu Y."/>
            <person name="Zhou L."/>
            <person name="Zeng X.C."/>
            <person name="Liu L."/>
            <person name="Pan Y."/>
            <person name="Chen X."/>
            <person name="Wang J."/>
            <person name="Li S."/>
            <person name="Li W.J."/>
            <person name="Wang Y."/>
        </authorList>
    </citation>
    <scope>NUCLEOTIDE SEQUENCE [LARGE SCALE GENOMIC DNA]</scope>
    <source>
        <strain evidence="6 7">42-50</strain>
    </source>
</reference>
<dbReference type="SUPFAM" id="SSF53335">
    <property type="entry name" value="S-adenosyl-L-methionine-dependent methyltransferases"/>
    <property type="match status" value="1"/>
</dbReference>
<sequence length="353" mass="39685">MPAAGRRSSLCWRLPTSASAVIAHGALGLGEAYMDGWWDSPALDQMIHRVLRADLPSRIRPDGAVLASMLRGALLNPQRRHAFEVAERHYDLGNDLYAAMLDPLMVYSCGYWKDAHDLASAQVAKLDLVCRKMGLTPGMRVLDIGSGWGGFLRHAARHYGIAGTGVTVSREQAAFADAHREGLPIETFLMDYQDLEGRFDRIVSIGMFEHVGHKNYRAYLEKARSLLAEDGLMLLHTIGGNLTTTHGDPWLEKYIFPNGMLPSQRQIGQAAEGLFVVEDWHNFGADYDPTLMAWHDNFERAWPQLEGRYGARFRRMWRYYLLSLAAVFRARRAQLWQVVLSPEGVPGGYISVR</sequence>
<keyword evidence="2 6" id="KW-0489">Methyltransferase</keyword>
<keyword evidence="4" id="KW-0949">S-adenosyl-L-methionine</keyword>
<proteinExistence type="inferred from homology"/>
<dbReference type="Gene3D" id="3.40.50.150">
    <property type="entry name" value="Vaccinia Virus protein VP39"/>
    <property type="match status" value="1"/>
</dbReference>
<dbReference type="GO" id="GO:0008610">
    <property type="term" value="P:lipid biosynthetic process"/>
    <property type="evidence" value="ECO:0007669"/>
    <property type="project" value="InterPro"/>
</dbReference>
<evidence type="ECO:0000256" key="1">
    <source>
        <dbReference type="ARBA" id="ARBA00010815"/>
    </source>
</evidence>
<dbReference type="AlphaFoldDB" id="A0A433XFK1"/>
<dbReference type="InterPro" id="IPR050723">
    <property type="entry name" value="CFA/CMAS"/>
</dbReference>
<comment type="similarity">
    <text evidence="1">Belongs to the CFA/CMAS family.</text>
</comment>
<dbReference type="PANTHER" id="PTHR43667">
    <property type="entry name" value="CYCLOPROPANE-FATTY-ACYL-PHOSPHOLIPID SYNTHASE"/>
    <property type="match status" value="1"/>
</dbReference>
<keyword evidence="7" id="KW-1185">Reference proteome</keyword>
<protein>
    <submittedName>
        <fullName evidence="6">Cyclopropane fatty acyl phospholipid synthase</fullName>
        <ecNumber evidence="6">2.1.1.79</ecNumber>
    </submittedName>
</protein>
<dbReference type="EC" id="2.1.1.79" evidence="6"/>
<evidence type="ECO:0000256" key="2">
    <source>
        <dbReference type="ARBA" id="ARBA00022603"/>
    </source>
</evidence>
<evidence type="ECO:0000313" key="7">
    <source>
        <dbReference type="Proteomes" id="UP000281547"/>
    </source>
</evidence>
<dbReference type="InterPro" id="IPR029063">
    <property type="entry name" value="SAM-dependent_MTases_sf"/>
</dbReference>
<organism evidence="6 7">
    <name type="scientific">Arsenicitalea aurantiaca</name>
    <dbReference type="NCBI Taxonomy" id="1783274"/>
    <lineage>
        <taxon>Bacteria</taxon>
        <taxon>Pseudomonadati</taxon>
        <taxon>Pseudomonadota</taxon>
        <taxon>Alphaproteobacteria</taxon>
        <taxon>Hyphomicrobiales</taxon>
        <taxon>Devosiaceae</taxon>
        <taxon>Arsenicitalea</taxon>
    </lineage>
</organism>
<dbReference type="OrthoDB" id="9782855at2"/>
<dbReference type="PANTHER" id="PTHR43667:SF1">
    <property type="entry name" value="CYCLOPROPANE-FATTY-ACYL-PHOSPHOLIPID SYNTHASE"/>
    <property type="match status" value="1"/>
</dbReference>